<dbReference type="Proteomes" id="UP000800036">
    <property type="component" value="Unassembled WGS sequence"/>
</dbReference>
<organism evidence="1 2">
    <name type="scientific">Bimuria novae-zelandiae CBS 107.79</name>
    <dbReference type="NCBI Taxonomy" id="1447943"/>
    <lineage>
        <taxon>Eukaryota</taxon>
        <taxon>Fungi</taxon>
        <taxon>Dikarya</taxon>
        <taxon>Ascomycota</taxon>
        <taxon>Pezizomycotina</taxon>
        <taxon>Dothideomycetes</taxon>
        <taxon>Pleosporomycetidae</taxon>
        <taxon>Pleosporales</taxon>
        <taxon>Massarineae</taxon>
        <taxon>Didymosphaeriaceae</taxon>
        <taxon>Bimuria</taxon>
    </lineage>
</organism>
<proteinExistence type="predicted"/>
<evidence type="ECO:0000313" key="2">
    <source>
        <dbReference type="Proteomes" id="UP000800036"/>
    </source>
</evidence>
<keyword evidence="2" id="KW-1185">Reference proteome</keyword>
<evidence type="ECO:0000313" key="1">
    <source>
        <dbReference type="EMBL" id="KAF1979738.1"/>
    </source>
</evidence>
<dbReference type="AlphaFoldDB" id="A0A6A5VSL6"/>
<name>A0A6A5VSL6_9PLEO</name>
<gene>
    <name evidence="1" type="ORF">BU23DRAFT_104276</name>
</gene>
<reference evidence="1" key="1">
    <citation type="journal article" date="2020" name="Stud. Mycol.">
        <title>101 Dothideomycetes genomes: a test case for predicting lifestyles and emergence of pathogens.</title>
        <authorList>
            <person name="Haridas S."/>
            <person name="Albert R."/>
            <person name="Binder M."/>
            <person name="Bloem J."/>
            <person name="Labutti K."/>
            <person name="Salamov A."/>
            <person name="Andreopoulos B."/>
            <person name="Baker S."/>
            <person name="Barry K."/>
            <person name="Bills G."/>
            <person name="Bluhm B."/>
            <person name="Cannon C."/>
            <person name="Castanera R."/>
            <person name="Culley D."/>
            <person name="Daum C."/>
            <person name="Ezra D."/>
            <person name="Gonzalez J."/>
            <person name="Henrissat B."/>
            <person name="Kuo A."/>
            <person name="Liang C."/>
            <person name="Lipzen A."/>
            <person name="Lutzoni F."/>
            <person name="Magnuson J."/>
            <person name="Mondo S."/>
            <person name="Nolan M."/>
            <person name="Ohm R."/>
            <person name="Pangilinan J."/>
            <person name="Park H.-J."/>
            <person name="Ramirez L."/>
            <person name="Alfaro M."/>
            <person name="Sun H."/>
            <person name="Tritt A."/>
            <person name="Yoshinaga Y."/>
            <person name="Zwiers L.-H."/>
            <person name="Turgeon B."/>
            <person name="Goodwin S."/>
            <person name="Spatafora J."/>
            <person name="Crous P."/>
            <person name="Grigoriev I."/>
        </authorList>
    </citation>
    <scope>NUCLEOTIDE SEQUENCE</scope>
    <source>
        <strain evidence="1">CBS 107.79</strain>
    </source>
</reference>
<dbReference type="OrthoDB" id="3773432at2759"/>
<protein>
    <submittedName>
        <fullName evidence="1">Uncharacterized protein</fullName>
    </submittedName>
</protein>
<sequence>MRLQRISAASSILVASGRSGLVPTLAMEHTKRCQRSVEPGGLLYIINSCEEDFTMRSEGAWPQSADRSSIEIPLPAGDTCHKPVRETSYDSHPIADQVLGNAMSVKITKPPNDWSSNILQFEYALGQNTETFKKLWYDISLLNCAVNTTAVTDV</sequence>
<dbReference type="EMBL" id="ML976657">
    <property type="protein sequence ID" value="KAF1979738.1"/>
    <property type="molecule type" value="Genomic_DNA"/>
</dbReference>
<accession>A0A6A5VSL6</accession>